<evidence type="ECO:0000256" key="7">
    <source>
        <dbReference type="ARBA" id="ARBA00022664"/>
    </source>
</evidence>
<dbReference type="OrthoDB" id="9805026at2"/>
<keyword evidence="14 15" id="KW-0694">RNA-binding</keyword>
<dbReference type="Pfam" id="PF00035">
    <property type="entry name" value="dsrm"/>
    <property type="match status" value="1"/>
</dbReference>
<evidence type="ECO:0000256" key="14">
    <source>
        <dbReference type="ARBA" id="ARBA00022884"/>
    </source>
</evidence>
<evidence type="ECO:0000313" key="19">
    <source>
        <dbReference type="Proteomes" id="UP000199441"/>
    </source>
</evidence>
<dbReference type="GO" id="GO:0005737">
    <property type="term" value="C:cytoplasm"/>
    <property type="evidence" value="ECO:0007669"/>
    <property type="project" value="UniProtKB-SubCell"/>
</dbReference>
<evidence type="ECO:0000256" key="1">
    <source>
        <dbReference type="ARBA" id="ARBA00000109"/>
    </source>
</evidence>
<evidence type="ECO:0000256" key="10">
    <source>
        <dbReference type="ARBA" id="ARBA00022723"/>
    </source>
</evidence>
<dbReference type="InterPro" id="IPR014720">
    <property type="entry name" value="dsRBD_dom"/>
</dbReference>
<keyword evidence="11 15" id="KW-0255">Endonuclease</keyword>
<feature type="domain" description="RNase III" evidence="17">
    <location>
        <begin position="7"/>
        <end position="132"/>
    </location>
</feature>
<dbReference type="InterPro" id="IPR000999">
    <property type="entry name" value="RNase_III_dom"/>
</dbReference>
<dbReference type="GO" id="GO:0004525">
    <property type="term" value="F:ribonuclease III activity"/>
    <property type="evidence" value="ECO:0007669"/>
    <property type="project" value="UniProtKB-UniRule"/>
</dbReference>
<evidence type="ECO:0000256" key="2">
    <source>
        <dbReference type="ARBA" id="ARBA00004496"/>
    </source>
</evidence>
<evidence type="ECO:0000259" key="17">
    <source>
        <dbReference type="PROSITE" id="PS50142"/>
    </source>
</evidence>
<dbReference type="SMART" id="SM00358">
    <property type="entry name" value="DSRM"/>
    <property type="match status" value="1"/>
</dbReference>
<dbReference type="Gene3D" id="3.30.160.20">
    <property type="match status" value="1"/>
</dbReference>
<dbReference type="EC" id="3.1.26.3" evidence="15"/>
<keyword evidence="7 15" id="KW-0507">mRNA processing</keyword>
<dbReference type="GO" id="GO:0008033">
    <property type="term" value="P:tRNA processing"/>
    <property type="evidence" value="ECO:0007669"/>
    <property type="project" value="UniProtKB-KW"/>
</dbReference>
<dbReference type="Proteomes" id="UP000199441">
    <property type="component" value="Unassembled WGS sequence"/>
</dbReference>
<keyword evidence="8 15" id="KW-0819">tRNA processing</keyword>
<dbReference type="GO" id="GO:0003725">
    <property type="term" value="F:double-stranded RNA binding"/>
    <property type="evidence" value="ECO:0007669"/>
    <property type="project" value="TreeGrafter"/>
</dbReference>
<feature type="binding site" evidence="15">
    <location>
        <position position="45"/>
    </location>
    <ligand>
        <name>Mg(2+)</name>
        <dbReference type="ChEBI" id="CHEBI:18420"/>
    </ligand>
</feature>
<evidence type="ECO:0000259" key="16">
    <source>
        <dbReference type="PROSITE" id="PS50137"/>
    </source>
</evidence>
<comment type="subunit">
    <text evidence="4 15">Homodimer.</text>
</comment>
<dbReference type="FunFam" id="1.10.1520.10:FF:000001">
    <property type="entry name" value="Ribonuclease 3"/>
    <property type="match status" value="1"/>
</dbReference>
<organism evidence="18 19">
    <name type="scientific">Litoreibacter albidus</name>
    <dbReference type="NCBI Taxonomy" id="670155"/>
    <lineage>
        <taxon>Bacteria</taxon>
        <taxon>Pseudomonadati</taxon>
        <taxon>Pseudomonadota</taxon>
        <taxon>Alphaproteobacteria</taxon>
        <taxon>Rhodobacterales</taxon>
        <taxon>Roseobacteraceae</taxon>
        <taxon>Litoreibacter</taxon>
    </lineage>
</organism>
<dbReference type="Pfam" id="PF14622">
    <property type="entry name" value="Ribonucleas_3_3"/>
    <property type="match status" value="1"/>
</dbReference>
<feature type="binding site" evidence="15">
    <location>
        <position position="118"/>
    </location>
    <ligand>
        <name>Mg(2+)</name>
        <dbReference type="ChEBI" id="CHEBI:18420"/>
    </ligand>
</feature>
<dbReference type="AlphaFoldDB" id="A0A1H2UQ01"/>
<keyword evidence="6 15" id="KW-0698">rRNA processing</keyword>
<proteinExistence type="inferred from homology"/>
<evidence type="ECO:0000256" key="8">
    <source>
        <dbReference type="ARBA" id="ARBA00022694"/>
    </source>
</evidence>
<keyword evidence="5 15" id="KW-0963">Cytoplasm</keyword>
<name>A0A1H2UQ01_9RHOB</name>
<comment type="cofactor">
    <cofactor evidence="15">
        <name>Mg(2+)</name>
        <dbReference type="ChEBI" id="CHEBI:18420"/>
    </cofactor>
</comment>
<keyword evidence="15" id="KW-0699">rRNA-binding</keyword>
<evidence type="ECO:0000256" key="13">
    <source>
        <dbReference type="ARBA" id="ARBA00022842"/>
    </source>
</evidence>
<keyword evidence="12 15" id="KW-0378">Hydrolase</keyword>
<keyword evidence="10 15" id="KW-0479">Metal-binding</keyword>
<dbReference type="GO" id="GO:0019843">
    <property type="term" value="F:rRNA binding"/>
    <property type="evidence" value="ECO:0007669"/>
    <property type="project" value="UniProtKB-KW"/>
</dbReference>
<keyword evidence="13 15" id="KW-0460">Magnesium</keyword>
<dbReference type="FunFam" id="3.30.160.20:FF:000003">
    <property type="entry name" value="Ribonuclease 3"/>
    <property type="match status" value="1"/>
</dbReference>
<dbReference type="GO" id="GO:0046872">
    <property type="term" value="F:metal ion binding"/>
    <property type="evidence" value="ECO:0007669"/>
    <property type="project" value="UniProtKB-KW"/>
</dbReference>
<dbReference type="GO" id="GO:0042802">
    <property type="term" value="F:identical protein binding"/>
    <property type="evidence" value="ECO:0007669"/>
    <property type="project" value="UniProtKB-ARBA"/>
</dbReference>
<dbReference type="PROSITE" id="PS50142">
    <property type="entry name" value="RNASE_3_2"/>
    <property type="match status" value="1"/>
</dbReference>
<protein>
    <recommendedName>
        <fullName evidence="15">Ribonuclease 3</fullName>
        <ecNumber evidence="15">3.1.26.3</ecNumber>
    </recommendedName>
    <alternativeName>
        <fullName evidence="15">Ribonuclease III</fullName>
        <shortName evidence="15">RNase III</shortName>
    </alternativeName>
</protein>
<keyword evidence="9 15" id="KW-0540">Nuclease</keyword>
<dbReference type="PROSITE" id="PS50137">
    <property type="entry name" value="DS_RBD"/>
    <property type="match status" value="1"/>
</dbReference>
<evidence type="ECO:0000313" key="18">
    <source>
        <dbReference type="EMBL" id="SDW58175.1"/>
    </source>
</evidence>
<evidence type="ECO:0000256" key="9">
    <source>
        <dbReference type="ARBA" id="ARBA00022722"/>
    </source>
</evidence>
<comment type="function">
    <text evidence="15">Digests double-stranded RNA. Involved in the processing of primary rRNA transcript to yield the immediate precursors to the large and small rRNAs (23S and 16S). Processes some mRNAs, and tRNAs when they are encoded in the rRNA operon. Processes pre-crRNA and tracrRNA of type II CRISPR loci if present in the organism.</text>
</comment>
<keyword evidence="19" id="KW-1185">Reference proteome</keyword>
<dbReference type="SUPFAM" id="SSF69065">
    <property type="entry name" value="RNase III domain-like"/>
    <property type="match status" value="1"/>
</dbReference>
<dbReference type="SUPFAM" id="SSF54768">
    <property type="entry name" value="dsRNA-binding domain-like"/>
    <property type="match status" value="1"/>
</dbReference>
<sequence length="226" mass="24498">MKLSGELSAFCDRIGYRFEQPELLVRALTHGSISSATRPDNQRLEFLGDRVLGLVMAEALLDADTDATEGVLAPRYNALVRKEACADVARDIGLGAVLKLGKSEMVSGGRRKEALLGDGMEALIAAVYRDGGFSAARALILRLWGKRVFDVKEDARDPKTALQEFVQSRGETTPIYEIIKREGPDHAPEFTIAVTLASGERAEAKAGAKRQAEQAAAKALLERLDT</sequence>
<dbReference type="GO" id="GO:0006397">
    <property type="term" value="P:mRNA processing"/>
    <property type="evidence" value="ECO:0007669"/>
    <property type="project" value="UniProtKB-UniRule"/>
</dbReference>
<dbReference type="HAMAP" id="MF_00104">
    <property type="entry name" value="RNase_III"/>
    <property type="match status" value="1"/>
</dbReference>
<dbReference type="PROSITE" id="PS00517">
    <property type="entry name" value="RNASE_3_1"/>
    <property type="match status" value="1"/>
</dbReference>
<gene>
    <name evidence="15" type="primary">rnc</name>
    <name evidence="18" type="ORF">SAMN04488001_1246</name>
</gene>
<dbReference type="SMART" id="SM00535">
    <property type="entry name" value="RIBOc"/>
    <property type="match status" value="1"/>
</dbReference>
<evidence type="ECO:0000256" key="4">
    <source>
        <dbReference type="ARBA" id="ARBA00011738"/>
    </source>
</evidence>
<accession>A0A1H2UQ01</accession>
<evidence type="ECO:0000256" key="11">
    <source>
        <dbReference type="ARBA" id="ARBA00022759"/>
    </source>
</evidence>
<dbReference type="NCBIfam" id="TIGR02191">
    <property type="entry name" value="RNaseIII"/>
    <property type="match status" value="1"/>
</dbReference>
<dbReference type="EMBL" id="FNOI01000002">
    <property type="protein sequence ID" value="SDW58175.1"/>
    <property type="molecule type" value="Genomic_DNA"/>
</dbReference>
<comment type="subcellular location">
    <subcellularLocation>
        <location evidence="2 15">Cytoplasm</location>
    </subcellularLocation>
</comment>
<dbReference type="STRING" id="670155.SAMN04488001_1246"/>
<feature type="active site" evidence="15">
    <location>
        <position position="49"/>
    </location>
</feature>
<dbReference type="CDD" id="cd00593">
    <property type="entry name" value="RIBOc"/>
    <property type="match status" value="1"/>
</dbReference>
<feature type="binding site" evidence="15">
    <location>
        <position position="121"/>
    </location>
    <ligand>
        <name>Mg(2+)</name>
        <dbReference type="ChEBI" id="CHEBI:18420"/>
    </ligand>
</feature>
<evidence type="ECO:0000256" key="5">
    <source>
        <dbReference type="ARBA" id="ARBA00022490"/>
    </source>
</evidence>
<dbReference type="RefSeq" id="WP_089945779.1">
    <property type="nucleotide sequence ID" value="NZ_FNOI01000002.1"/>
</dbReference>
<evidence type="ECO:0000256" key="12">
    <source>
        <dbReference type="ARBA" id="ARBA00022801"/>
    </source>
</evidence>
<feature type="domain" description="DRBM" evidence="16">
    <location>
        <begin position="157"/>
        <end position="226"/>
    </location>
</feature>
<dbReference type="PANTHER" id="PTHR11207:SF0">
    <property type="entry name" value="RIBONUCLEASE 3"/>
    <property type="match status" value="1"/>
</dbReference>
<dbReference type="GO" id="GO:0006364">
    <property type="term" value="P:rRNA processing"/>
    <property type="evidence" value="ECO:0007669"/>
    <property type="project" value="UniProtKB-UniRule"/>
</dbReference>
<evidence type="ECO:0000256" key="3">
    <source>
        <dbReference type="ARBA" id="ARBA00010183"/>
    </source>
</evidence>
<dbReference type="CDD" id="cd10845">
    <property type="entry name" value="DSRM_RNAse_III_family"/>
    <property type="match status" value="1"/>
</dbReference>
<dbReference type="Gene3D" id="1.10.1520.10">
    <property type="entry name" value="Ribonuclease III domain"/>
    <property type="match status" value="1"/>
</dbReference>
<comment type="similarity">
    <text evidence="3">Belongs to the ribonuclease III family.</text>
</comment>
<feature type="active site" evidence="15">
    <location>
        <position position="121"/>
    </location>
</feature>
<dbReference type="InterPro" id="IPR011907">
    <property type="entry name" value="RNase_III"/>
</dbReference>
<dbReference type="InterPro" id="IPR036389">
    <property type="entry name" value="RNase_III_sf"/>
</dbReference>
<reference evidence="19" key="1">
    <citation type="submission" date="2016-10" db="EMBL/GenBank/DDBJ databases">
        <authorList>
            <person name="Varghese N."/>
            <person name="Submissions S."/>
        </authorList>
    </citation>
    <scope>NUCLEOTIDE SEQUENCE [LARGE SCALE GENOMIC DNA]</scope>
    <source>
        <strain evidence="19">DSM 26922</strain>
    </source>
</reference>
<comment type="catalytic activity">
    <reaction evidence="1 15">
        <text>Endonucleolytic cleavage to 5'-phosphomonoester.</text>
        <dbReference type="EC" id="3.1.26.3"/>
    </reaction>
</comment>
<evidence type="ECO:0000256" key="15">
    <source>
        <dbReference type="HAMAP-Rule" id="MF_00104"/>
    </source>
</evidence>
<dbReference type="PANTHER" id="PTHR11207">
    <property type="entry name" value="RIBONUCLEASE III"/>
    <property type="match status" value="1"/>
</dbReference>
<dbReference type="GO" id="GO:0010468">
    <property type="term" value="P:regulation of gene expression"/>
    <property type="evidence" value="ECO:0007669"/>
    <property type="project" value="TreeGrafter"/>
</dbReference>
<evidence type="ECO:0000256" key="6">
    <source>
        <dbReference type="ARBA" id="ARBA00022552"/>
    </source>
</evidence>